<organism evidence="1">
    <name type="scientific">Arundo donax</name>
    <name type="common">Giant reed</name>
    <name type="synonym">Donax arundinaceus</name>
    <dbReference type="NCBI Taxonomy" id="35708"/>
    <lineage>
        <taxon>Eukaryota</taxon>
        <taxon>Viridiplantae</taxon>
        <taxon>Streptophyta</taxon>
        <taxon>Embryophyta</taxon>
        <taxon>Tracheophyta</taxon>
        <taxon>Spermatophyta</taxon>
        <taxon>Magnoliopsida</taxon>
        <taxon>Liliopsida</taxon>
        <taxon>Poales</taxon>
        <taxon>Poaceae</taxon>
        <taxon>PACMAD clade</taxon>
        <taxon>Arundinoideae</taxon>
        <taxon>Arundineae</taxon>
        <taxon>Arundo</taxon>
    </lineage>
</organism>
<sequence length="38" mass="4328">MINGTISTRPVINHFLKLSTSPRDEIPIISWSIYLLSN</sequence>
<proteinExistence type="predicted"/>
<evidence type="ECO:0000313" key="1">
    <source>
        <dbReference type="EMBL" id="JAD48336.1"/>
    </source>
</evidence>
<accession>A0A0A9AB70</accession>
<name>A0A0A9AB70_ARUDO</name>
<dbReference type="AlphaFoldDB" id="A0A0A9AB70"/>
<dbReference type="EMBL" id="GBRH01249559">
    <property type="protein sequence ID" value="JAD48336.1"/>
    <property type="molecule type" value="Transcribed_RNA"/>
</dbReference>
<reference evidence="1" key="2">
    <citation type="journal article" date="2015" name="Data Brief">
        <title>Shoot transcriptome of the giant reed, Arundo donax.</title>
        <authorList>
            <person name="Barrero R.A."/>
            <person name="Guerrero F.D."/>
            <person name="Moolhuijzen P."/>
            <person name="Goolsby J.A."/>
            <person name="Tidwell J."/>
            <person name="Bellgard S.E."/>
            <person name="Bellgard M.I."/>
        </authorList>
    </citation>
    <scope>NUCLEOTIDE SEQUENCE</scope>
    <source>
        <tissue evidence="1">Shoot tissue taken approximately 20 cm above the soil surface</tissue>
    </source>
</reference>
<protein>
    <submittedName>
        <fullName evidence="1">Uncharacterized protein</fullName>
    </submittedName>
</protein>
<reference evidence="1" key="1">
    <citation type="submission" date="2014-09" db="EMBL/GenBank/DDBJ databases">
        <authorList>
            <person name="Magalhaes I.L.F."/>
            <person name="Oliveira U."/>
            <person name="Santos F.R."/>
            <person name="Vidigal T.H.D.A."/>
            <person name="Brescovit A.D."/>
            <person name="Santos A.J."/>
        </authorList>
    </citation>
    <scope>NUCLEOTIDE SEQUENCE</scope>
    <source>
        <tissue evidence="1">Shoot tissue taken approximately 20 cm above the soil surface</tissue>
    </source>
</reference>